<evidence type="ECO:0000313" key="6">
    <source>
        <dbReference type="EMBL" id="CAD6195084.1"/>
    </source>
</evidence>
<evidence type="ECO:0000313" key="7">
    <source>
        <dbReference type="Proteomes" id="UP000835052"/>
    </source>
</evidence>
<keyword evidence="3" id="KW-0238">DNA-binding</keyword>
<dbReference type="Gene3D" id="1.10.20.10">
    <property type="entry name" value="Histone, subunit A"/>
    <property type="match status" value="1"/>
</dbReference>
<gene>
    <name evidence="6" type="ORF">CAUJ_LOCUS11003</name>
</gene>
<keyword evidence="7" id="KW-1185">Reference proteome</keyword>
<dbReference type="GO" id="GO:0046982">
    <property type="term" value="F:protein heterodimerization activity"/>
    <property type="evidence" value="ECO:0007669"/>
    <property type="project" value="InterPro"/>
</dbReference>
<accession>A0A8S1HH67</accession>
<comment type="caution">
    <text evidence="6">The sequence shown here is derived from an EMBL/GenBank/DDBJ whole genome shotgun (WGS) entry which is preliminary data.</text>
</comment>
<evidence type="ECO:0000256" key="1">
    <source>
        <dbReference type="ARBA" id="ARBA00009053"/>
    </source>
</evidence>
<name>A0A8S1HH67_9PELO</name>
<dbReference type="CDD" id="cd22907">
    <property type="entry name" value="HFD_NFYB"/>
    <property type="match status" value="1"/>
</dbReference>
<evidence type="ECO:0000256" key="2">
    <source>
        <dbReference type="ARBA" id="ARBA00023015"/>
    </source>
</evidence>
<feature type="domain" description="Transcription factor CBF/NF-Y/archaeal histone" evidence="5">
    <location>
        <begin position="54"/>
        <end position="118"/>
    </location>
</feature>
<proteinExistence type="inferred from homology"/>
<evidence type="ECO:0000256" key="4">
    <source>
        <dbReference type="ARBA" id="ARBA00023163"/>
    </source>
</evidence>
<dbReference type="AlphaFoldDB" id="A0A8S1HH67"/>
<dbReference type="GO" id="GO:0000978">
    <property type="term" value="F:RNA polymerase II cis-regulatory region sequence-specific DNA binding"/>
    <property type="evidence" value="ECO:0007669"/>
    <property type="project" value="TreeGrafter"/>
</dbReference>
<comment type="similarity">
    <text evidence="1">Belongs to the NFYB/HAP3 subunit family.</text>
</comment>
<dbReference type="PANTHER" id="PTHR11064">
    <property type="entry name" value="CCAAT-BINDING TRANSCRIPTION FACTOR-RELATED"/>
    <property type="match status" value="1"/>
</dbReference>
<dbReference type="SUPFAM" id="SSF47113">
    <property type="entry name" value="Histone-fold"/>
    <property type="match status" value="1"/>
</dbReference>
<dbReference type="EMBL" id="CAJGYM010000051">
    <property type="protein sequence ID" value="CAD6195084.1"/>
    <property type="molecule type" value="Genomic_DNA"/>
</dbReference>
<dbReference type="Pfam" id="PF00808">
    <property type="entry name" value="CBFD_NFYB_HMF"/>
    <property type="match status" value="1"/>
</dbReference>
<dbReference type="GO" id="GO:0016602">
    <property type="term" value="C:CCAAT-binding factor complex"/>
    <property type="evidence" value="ECO:0007669"/>
    <property type="project" value="InterPro"/>
</dbReference>
<dbReference type="FunFam" id="1.10.20.10:FF:000099">
    <property type="entry name" value="nuclear transcription factor Y subunit beta"/>
    <property type="match status" value="1"/>
</dbReference>
<dbReference type="PRINTS" id="PR00615">
    <property type="entry name" value="CCAATSUBUNTA"/>
</dbReference>
<evidence type="ECO:0000256" key="3">
    <source>
        <dbReference type="ARBA" id="ARBA00023125"/>
    </source>
</evidence>
<dbReference type="GO" id="GO:0001228">
    <property type="term" value="F:DNA-binding transcription activator activity, RNA polymerase II-specific"/>
    <property type="evidence" value="ECO:0007669"/>
    <property type="project" value="InterPro"/>
</dbReference>
<keyword evidence="4" id="KW-0804">Transcription</keyword>
<dbReference type="InterPro" id="IPR027113">
    <property type="entry name" value="Transc_fact_NFYB/HAP3"/>
</dbReference>
<reference evidence="6" key="1">
    <citation type="submission" date="2020-10" db="EMBL/GenBank/DDBJ databases">
        <authorList>
            <person name="Kikuchi T."/>
        </authorList>
    </citation>
    <scope>NUCLEOTIDE SEQUENCE</scope>
    <source>
        <strain evidence="6">NKZ352</strain>
    </source>
</reference>
<dbReference type="PANTHER" id="PTHR11064:SF9">
    <property type="entry name" value="NUCLEAR TRANSCRIPTION FACTOR Y SUBUNIT BETA"/>
    <property type="match status" value="1"/>
</dbReference>
<evidence type="ECO:0000259" key="5">
    <source>
        <dbReference type="Pfam" id="PF00808"/>
    </source>
</evidence>
<sequence length="228" mass="25323">MFNSDNFDEKQYFHSYAPANPQYCYETAVFYEAPSFDAFVVEPKPGVLLDQERYLPIANVSRIMKSMIHPSGKLAKEAKECVQESVSEFIAFLASEAAEKCNREKRKTITADDLLNALRATGFGNYVDPLRIFLDKYREAFRITAPANQPHRHYAVTLPMEANGPQMMATAYISTESTTGDAQTITLPAGYTIAQQQLAGAPTVATNTFTTADGTTFVVVDAEERVFT</sequence>
<dbReference type="InterPro" id="IPR009072">
    <property type="entry name" value="Histone-fold"/>
</dbReference>
<keyword evidence="2" id="KW-0805">Transcription regulation</keyword>
<organism evidence="6 7">
    <name type="scientific">Caenorhabditis auriculariae</name>
    <dbReference type="NCBI Taxonomy" id="2777116"/>
    <lineage>
        <taxon>Eukaryota</taxon>
        <taxon>Metazoa</taxon>
        <taxon>Ecdysozoa</taxon>
        <taxon>Nematoda</taxon>
        <taxon>Chromadorea</taxon>
        <taxon>Rhabditida</taxon>
        <taxon>Rhabditina</taxon>
        <taxon>Rhabditomorpha</taxon>
        <taxon>Rhabditoidea</taxon>
        <taxon>Rhabditidae</taxon>
        <taxon>Peloderinae</taxon>
        <taxon>Caenorhabditis</taxon>
    </lineage>
</organism>
<dbReference type="InterPro" id="IPR003958">
    <property type="entry name" value="CBFA_NFYB_domain"/>
</dbReference>
<dbReference type="OrthoDB" id="386949at2759"/>
<dbReference type="Proteomes" id="UP000835052">
    <property type="component" value="Unassembled WGS sequence"/>
</dbReference>
<protein>
    <recommendedName>
        <fullName evidence="5">Transcription factor CBF/NF-Y/archaeal histone domain-containing protein</fullName>
    </recommendedName>
</protein>